<name>A0A8B8D0S5_CRAVI</name>
<dbReference type="Proteomes" id="UP000694844">
    <property type="component" value="Chromosome 3"/>
</dbReference>
<sequence>MTIPRSNCNIFAMWEAVFNGDVYSLKKVLKSGVNPNVYGYDGEPLLFTPIVYGDLETLKVFLSYCDVNIESIDGRTALMLAIQMGDMEMVKALIKAGACLDYKDHCGTTPLLLALQDKRFKIAEHLIKYGSDVNAVDDKDQSALCLILKGNTKNCAKIIKILFDSGYIMQESDRLLFLEDSPGQKTGTRKYLKLIQKLQVDNEEETFSDLDV</sequence>
<feature type="repeat" description="ANK" evidence="3">
    <location>
        <begin position="73"/>
        <end position="105"/>
    </location>
</feature>
<evidence type="ECO:0000256" key="3">
    <source>
        <dbReference type="PROSITE-ProRule" id="PRU00023"/>
    </source>
</evidence>
<dbReference type="AlphaFoldDB" id="A0A8B8D0S5"/>
<dbReference type="OrthoDB" id="6137615at2759"/>
<keyword evidence="4" id="KW-1185">Reference proteome</keyword>
<reference evidence="5" key="1">
    <citation type="submission" date="2025-08" db="UniProtKB">
        <authorList>
            <consortium name="RefSeq"/>
        </authorList>
    </citation>
    <scope>IDENTIFICATION</scope>
    <source>
        <tissue evidence="5">Whole sample</tissue>
    </source>
</reference>
<accession>A0A8B8D0S5</accession>
<keyword evidence="1" id="KW-0677">Repeat</keyword>
<dbReference type="PROSITE" id="PS50088">
    <property type="entry name" value="ANK_REPEAT"/>
    <property type="match status" value="2"/>
</dbReference>
<dbReference type="PANTHER" id="PTHR24198:SF165">
    <property type="entry name" value="ANKYRIN REPEAT-CONTAINING PROTEIN-RELATED"/>
    <property type="match status" value="1"/>
</dbReference>
<dbReference type="RefSeq" id="XP_022320366.1">
    <property type="nucleotide sequence ID" value="XM_022464658.1"/>
</dbReference>
<dbReference type="PROSITE" id="PS50297">
    <property type="entry name" value="ANK_REP_REGION"/>
    <property type="match status" value="2"/>
</dbReference>
<evidence type="ECO:0000256" key="1">
    <source>
        <dbReference type="ARBA" id="ARBA00022737"/>
    </source>
</evidence>
<dbReference type="Gene3D" id="1.25.40.20">
    <property type="entry name" value="Ankyrin repeat-containing domain"/>
    <property type="match status" value="1"/>
</dbReference>
<evidence type="ECO:0000313" key="4">
    <source>
        <dbReference type="Proteomes" id="UP000694844"/>
    </source>
</evidence>
<dbReference type="GeneID" id="111122757"/>
<dbReference type="KEGG" id="cvn:111122757"/>
<dbReference type="InterPro" id="IPR036770">
    <property type="entry name" value="Ankyrin_rpt-contain_sf"/>
</dbReference>
<gene>
    <name evidence="5" type="primary">LOC111122757</name>
</gene>
<protein>
    <submittedName>
        <fullName evidence="5">Ankyrin repeat and SOCS box protein 2-like</fullName>
    </submittedName>
</protein>
<organism evidence="4 5">
    <name type="scientific">Crassostrea virginica</name>
    <name type="common">Eastern oyster</name>
    <dbReference type="NCBI Taxonomy" id="6565"/>
    <lineage>
        <taxon>Eukaryota</taxon>
        <taxon>Metazoa</taxon>
        <taxon>Spiralia</taxon>
        <taxon>Lophotrochozoa</taxon>
        <taxon>Mollusca</taxon>
        <taxon>Bivalvia</taxon>
        <taxon>Autobranchia</taxon>
        <taxon>Pteriomorphia</taxon>
        <taxon>Ostreida</taxon>
        <taxon>Ostreoidea</taxon>
        <taxon>Ostreidae</taxon>
        <taxon>Crassostrea</taxon>
    </lineage>
</organism>
<evidence type="ECO:0000256" key="2">
    <source>
        <dbReference type="ARBA" id="ARBA00023043"/>
    </source>
</evidence>
<dbReference type="Pfam" id="PF12796">
    <property type="entry name" value="Ank_2"/>
    <property type="match status" value="1"/>
</dbReference>
<dbReference type="InterPro" id="IPR002110">
    <property type="entry name" value="Ankyrin_rpt"/>
</dbReference>
<evidence type="ECO:0000313" key="5">
    <source>
        <dbReference type="RefSeq" id="XP_022320366.1"/>
    </source>
</evidence>
<dbReference type="PANTHER" id="PTHR24198">
    <property type="entry name" value="ANKYRIN REPEAT AND PROTEIN KINASE DOMAIN-CONTAINING PROTEIN"/>
    <property type="match status" value="1"/>
</dbReference>
<keyword evidence="2 3" id="KW-0040">ANK repeat</keyword>
<dbReference type="SUPFAM" id="SSF48403">
    <property type="entry name" value="Ankyrin repeat"/>
    <property type="match status" value="1"/>
</dbReference>
<dbReference type="SMART" id="SM00248">
    <property type="entry name" value="ANK"/>
    <property type="match status" value="4"/>
</dbReference>
<feature type="repeat" description="ANK" evidence="3">
    <location>
        <begin position="106"/>
        <end position="138"/>
    </location>
</feature>
<proteinExistence type="predicted"/>